<feature type="domain" description="Acyltransferase 3" evidence="2">
    <location>
        <begin position="10"/>
        <end position="333"/>
    </location>
</feature>
<evidence type="ECO:0000259" key="2">
    <source>
        <dbReference type="Pfam" id="PF01757"/>
    </source>
</evidence>
<dbReference type="Proteomes" id="UP000198693">
    <property type="component" value="Unassembled WGS sequence"/>
</dbReference>
<dbReference type="InterPro" id="IPR043968">
    <property type="entry name" value="SGNH"/>
</dbReference>
<dbReference type="Pfam" id="PF19040">
    <property type="entry name" value="SGNH"/>
    <property type="match status" value="1"/>
</dbReference>
<organism evidence="4 5">
    <name type="scientific">Halomonas korlensis</name>
    <dbReference type="NCBI Taxonomy" id="463301"/>
    <lineage>
        <taxon>Bacteria</taxon>
        <taxon>Pseudomonadati</taxon>
        <taxon>Pseudomonadota</taxon>
        <taxon>Gammaproteobacteria</taxon>
        <taxon>Oceanospirillales</taxon>
        <taxon>Halomonadaceae</taxon>
        <taxon>Halomonas</taxon>
    </lineage>
</organism>
<keyword evidence="4" id="KW-0012">Acyltransferase</keyword>
<dbReference type="GO" id="GO:0016020">
    <property type="term" value="C:membrane"/>
    <property type="evidence" value="ECO:0007669"/>
    <property type="project" value="TreeGrafter"/>
</dbReference>
<feature type="transmembrane region" description="Helical" evidence="1">
    <location>
        <begin position="148"/>
        <end position="176"/>
    </location>
</feature>
<dbReference type="GO" id="GO:0009103">
    <property type="term" value="P:lipopolysaccharide biosynthetic process"/>
    <property type="evidence" value="ECO:0007669"/>
    <property type="project" value="TreeGrafter"/>
</dbReference>
<dbReference type="AlphaFoldDB" id="A0A1I7FC41"/>
<dbReference type="EMBL" id="FPBP01000001">
    <property type="protein sequence ID" value="SFU33685.1"/>
    <property type="molecule type" value="Genomic_DNA"/>
</dbReference>
<evidence type="ECO:0000256" key="1">
    <source>
        <dbReference type="SAM" id="Phobius"/>
    </source>
</evidence>
<dbReference type="GO" id="GO:0016787">
    <property type="term" value="F:hydrolase activity"/>
    <property type="evidence" value="ECO:0007669"/>
    <property type="project" value="UniProtKB-KW"/>
</dbReference>
<keyword evidence="1" id="KW-1133">Transmembrane helix</keyword>
<keyword evidence="4" id="KW-0378">Hydrolase</keyword>
<dbReference type="PANTHER" id="PTHR23028:SF53">
    <property type="entry name" value="ACYL_TRANSF_3 DOMAIN-CONTAINING PROTEIN"/>
    <property type="match status" value="1"/>
</dbReference>
<feature type="domain" description="SGNH" evidence="3">
    <location>
        <begin position="416"/>
        <end position="630"/>
    </location>
</feature>
<proteinExistence type="predicted"/>
<feature type="transmembrane region" description="Helical" evidence="1">
    <location>
        <begin position="252"/>
        <end position="269"/>
    </location>
</feature>
<keyword evidence="1" id="KW-0472">Membrane</keyword>
<name>A0A1I7FC41_9GAMM</name>
<gene>
    <name evidence="4" type="ORF">SAMN04487955_101378</name>
</gene>
<feature type="transmembrane region" description="Helical" evidence="1">
    <location>
        <begin position="35"/>
        <end position="55"/>
    </location>
</feature>
<feature type="transmembrane region" description="Helical" evidence="1">
    <location>
        <begin position="12"/>
        <end position="29"/>
    </location>
</feature>
<keyword evidence="1" id="KW-0812">Transmembrane</keyword>
<feature type="transmembrane region" description="Helical" evidence="1">
    <location>
        <begin position="226"/>
        <end position="246"/>
    </location>
</feature>
<feature type="transmembrane region" description="Helical" evidence="1">
    <location>
        <begin position="276"/>
        <end position="296"/>
    </location>
</feature>
<keyword evidence="5" id="KW-1185">Reference proteome</keyword>
<accession>A0A1I7FC41</accession>
<dbReference type="OrthoDB" id="9767863at2"/>
<dbReference type="InterPro" id="IPR002656">
    <property type="entry name" value="Acyl_transf_3_dom"/>
</dbReference>
<feature type="transmembrane region" description="Helical" evidence="1">
    <location>
        <begin position="316"/>
        <end position="339"/>
    </location>
</feature>
<sequence>MHPSFSYRPDIDGLRAFAVFLVIGFHSGFSLLEGGFVGVDVFFVISGYLITALIYGEMTDKRFSFLVFYRRRASRLLPSLFVLLAAVLIFGFVFYDEKTFDNLGKEIFFSAFGLANILFAQGEQYFASEEAYRPLIHLWSLGVEEQFYAFWPLLLIFFIRTGRAVVLLVTALLLLVSLGMSEWSVREGESLASYYLPHYRAFELLIGALLAIVMSDERYAWRATRYSPPFLPWLGAGMILLSALWLESNSRFPGLNALWPCLGTALIIFHGNRGSLCRLLASRELVWIGLISYPLYLFHQPVIAGLEFFQGEQAPWMVFSIVVLIAVPAAWMSYCFLEIPARRYARRAGGYGKGMALGTLSVGLLAGAGFLVAKTNGLEARFRILNPFAFEVAKAHASSFHKDYVRGFNVAETQAETSVLFIGDSVLQQYVAPIAKSLGLSPENVDVVSRGACVLLKGVAFNDQSADISCNELREQLYDIDKTYDHVIISQLWDTYDERITNFPEGSTIDTRWAGFIQATVDHFRPMSRQVTIIGPHVHVEGVQRLQPSIAIDFDDYREGLNQLKVEDLEELAKSDTYFQHLSQHHALRYLSPYRIFCDKRCQVSDDGWSFFSDRQHLTGFSEAFVVKRLRQLYPP</sequence>
<keyword evidence="4" id="KW-0808">Transferase</keyword>
<protein>
    <submittedName>
        <fullName evidence="4">Peptidoglycan/LPS O-acetylase OafA/YrhL, contains acyltransferase and SGNH-hydrolase domains</fullName>
    </submittedName>
</protein>
<dbReference type="PANTHER" id="PTHR23028">
    <property type="entry name" value="ACETYLTRANSFERASE"/>
    <property type="match status" value="1"/>
</dbReference>
<evidence type="ECO:0000259" key="3">
    <source>
        <dbReference type="Pfam" id="PF19040"/>
    </source>
</evidence>
<dbReference type="RefSeq" id="WP_089792337.1">
    <property type="nucleotide sequence ID" value="NZ_FPBP01000001.1"/>
</dbReference>
<dbReference type="Pfam" id="PF01757">
    <property type="entry name" value="Acyl_transf_3"/>
    <property type="match status" value="1"/>
</dbReference>
<feature type="transmembrane region" description="Helical" evidence="1">
    <location>
        <begin position="196"/>
        <end position="214"/>
    </location>
</feature>
<evidence type="ECO:0000313" key="5">
    <source>
        <dbReference type="Proteomes" id="UP000198693"/>
    </source>
</evidence>
<evidence type="ECO:0000313" key="4">
    <source>
        <dbReference type="EMBL" id="SFU33685.1"/>
    </source>
</evidence>
<dbReference type="GO" id="GO:0016747">
    <property type="term" value="F:acyltransferase activity, transferring groups other than amino-acyl groups"/>
    <property type="evidence" value="ECO:0007669"/>
    <property type="project" value="InterPro"/>
</dbReference>
<feature type="transmembrane region" description="Helical" evidence="1">
    <location>
        <begin position="76"/>
        <end position="95"/>
    </location>
</feature>
<dbReference type="InterPro" id="IPR050879">
    <property type="entry name" value="Acyltransferase_3"/>
</dbReference>
<reference evidence="5" key="1">
    <citation type="submission" date="2016-10" db="EMBL/GenBank/DDBJ databases">
        <authorList>
            <person name="Varghese N."/>
            <person name="Submissions S."/>
        </authorList>
    </citation>
    <scope>NUCLEOTIDE SEQUENCE [LARGE SCALE GENOMIC DNA]</scope>
    <source>
        <strain evidence="5">CGMCC 1.6981</strain>
    </source>
</reference>
<feature type="transmembrane region" description="Helical" evidence="1">
    <location>
        <begin position="351"/>
        <end position="373"/>
    </location>
</feature>